<dbReference type="InterPro" id="IPR010178">
    <property type="entry name" value="Lit"/>
</dbReference>
<feature type="transmembrane region" description="Helical" evidence="1">
    <location>
        <begin position="125"/>
        <end position="148"/>
    </location>
</feature>
<evidence type="ECO:0000313" key="3">
    <source>
        <dbReference type="Proteomes" id="UP001519349"/>
    </source>
</evidence>
<accession>A0ABS5ATE4</accession>
<keyword evidence="1" id="KW-0472">Membrane</keyword>
<evidence type="ECO:0000256" key="1">
    <source>
        <dbReference type="SAM" id="Phobius"/>
    </source>
</evidence>
<proteinExistence type="predicted"/>
<dbReference type="RefSeq" id="WP_209550526.1">
    <property type="nucleotide sequence ID" value="NZ_QFAY01000001.1"/>
</dbReference>
<protein>
    <submittedName>
        <fullName evidence="2">TIGR01906 family membrane protein</fullName>
    </submittedName>
</protein>
<dbReference type="Pfam" id="PF07314">
    <property type="entry name" value="Lit"/>
    <property type="match status" value="1"/>
</dbReference>
<keyword evidence="1" id="KW-1133">Transmembrane helix</keyword>
<sequence length="213" mass="24511">MRDRLRFSASLLFLLAAAVVLTIYLAWLLYPLEIAYFDLPAKVYLKAETIQYNFNILMNYLTNPFSRQLAMPDFRSSAAGLHHFQAVKYLFHLAQAVFLLTLPAFVLFIRNVVRKGLLALYRRAFLLLSLLPLILTAVAFLIGFNSFFTLFHQLLFVGDSTWLFDPAKDPVIWILPEDFFLHAFILFALLYEAFFVTFYALSRKKLAGSESSA</sequence>
<name>A0ABS5ATE4_9STRE</name>
<keyword evidence="3" id="KW-1185">Reference proteome</keyword>
<feature type="transmembrane region" description="Helical" evidence="1">
    <location>
        <begin position="179"/>
        <end position="201"/>
    </location>
</feature>
<dbReference type="Proteomes" id="UP001519349">
    <property type="component" value="Unassembled WGS sequence"/>
</dbReference>
<feature type="transmembrane region" description="Helical" evidence="1">
    <location>
        <begin position="12"/>
        <end position="30"/>
    </location>
</feature>
<keyword evidence="1" id="KW-0812">Transmembrane</keyword>
<comment type="caution">
    <text evidence="2">The sequence shown here is derived from an EMBL/GenBank/DDBJ whole genome shotgun (WGS) entry which is preliminary data.</text>
</comment>
<evidence type="ECO:0000313" key="2">
    <source>
        <dbReference type="EMBL" id="MBP2619847.1"/>
    </source>
</evidence>
<dbReference type="NCBIfam" id="TIGR01906">
    <property type="entry name" value="integ_TIGR01906"/>
    <property type="match status" value="1"/>
</dbReference>
<feature type="transmembrane region" description="Helical" evidence="1">
    <location>
        <begin position="89"/>
        <end position="113"/>
    </location>
</feature>
<organism evidence="2 3">
    <name type="scientific">Streptococcus panodentis</name>
    <dbReference type="NCBI Taxonomy" id="1581472"/>
    <lineage>
        <taxon>Bacteria</taxon>
        <taxon>Bacillati</taxon>
        <taxon>Bacillota</taxon>
        <taxon>Bacilli</taxon>
        <taxon>Lactobacillales</taxon>
        <taxon>Streptococcaceae</taxon>
        <taxon>Streptococcus</taxon>
    </lineage>
</organism>
<reference evidence="2 3" key="1">
    <citation type="submission" date="2018-05" db="EMBL/GenBank/DDBJ databases">
        <title>Draft genome sequence of Streptococcus panodentis CCUG 70867T.</title>
        <authorList>
            <person name="Salva-Serra F."/>
            <person name="Mendez V."/>
            <person name="Jaen-Luchoro D."/>
            <person name="Gonzales-Siles L."/>
            <person name="Karlsson R."/>
            <person name="Engstrom-Jakobsson H."/>
            <person name="Busquets A."/>
            <person name="Gomila M."/>
            <person name="Pineiro-Iglesias B."/>
            <person name="Bennasar-Figueras A."/>
            <person name="Seeger M."/>
            <person name="Moore E."/>
        </authorList>
    </citation>
    <scope>NUCLEOTIDE SEQUENCE [LARGE SCALE GENOMIC DNA]</scope>
    <source>
        <strain evidence="2 3">CCUG 70867</strain>
    </source>
</reference>
<dbReference type="EMBL" id="QFAY01000001">
    <property type="protein sequence ID" value="MBP2619847.1"/>
    <property type="molecule type" value="Genomic_DNA"/>
</dbReference>
<gene>
    <name evidence="2" type="ORF">DHL47_00560</name>
</gene>